<dbReference type="GO" id="GO:0009244">
    <property type="term" value="P:lipopolysaccharide core region biosynthetic process"/>
    <property type="evidence" value="ECO:0007669"/>
    <property type="project" value="TreeGrafter"/>
</dbReference>
<dbReference type="InterPro" id="IPR051199">
    <property type="entry name" value="LPS_LOS_Heptosyltrfase"/>
</dbReference>
<dbReference type="EMBL" id="MSDO01000004">
    <property type="protein sequence ID" value="OLO05438.1"/>
    <property type="molecule type" value="Genomic_DNA"/>
</dbReference>
<name>A0A1Q8SVG7_9GAMM</name>
<evidence type="ECO:0000256" key="2">
    <source>
        <dbReference type="ARBA" id="ARBA00022679"/>
    </source>
</evidence>
<comment type="caution">
    <text evidence="3">The sequence shown here is derived from an EMBL/GenBank/DDBJ whole genome shotgun (WGS) entry which is preliminary data.</text>
</comment>
<dbReference type="AlphaFoldDB" id="A0A1Q8SVG7"/>
<protein>
    <recommendedName>
        <fullName evidence="5">Heptosyltransferase</fullName>
    </recommendedName>
</protein>
<keyword evidence="4" id="KW-1185">Reference proteome</keyword>
<proteinExistence type="predicted"/>
<dbReference type="GO" id="GO:0005829">
    <property type="term" value="C:cytosol"/>
    <property type="evidence" value="ECO:0007669"/>
    <property type="project" value="TreeGrafter"/>
</dbReference>
<dbReference type="SUPFAM" id="SSF53756">
    <property type="entry name" value="UDP-Glycosyltransferase/glycogen phosphorylase"/>
    <property type="match status" value="1"/>
</dbReference>
<dbReference type="STRING" id="404433.BTW07_04730"/>
<accession>A0A1Q8SVG7</accession>
<keyword evidence="2" id="KW-0808">Transferase</keyword>
<dbReference type="GO" id="GO:0008713">
    <property type="term" value="F:ADP-heptose-lipopolysaccharide heptosyltransferase activity"/>
    <property type="evidence" value="ECO:0007669"/>
    <property type="project" value="TreeGrafter"/>
</dbReference>
<dbReference type="PANTHER" id="PTHR30160">
    <property type="entry name" value="TETRAACYLDISACCHARIDE 4'-KINASE-RELATED"/>
    <property type="match status" value="1"/>
</dbReference>
<organism evidence="3 4">
    <name type="scientific">Salinicola socius</name>
    <dbReference type="NCBI Taxonomy" id="404433"/>
    <lineage>
        <taxon>Bacteria</taxon>
        <taxon>Pseudomonadati</taxon>
        <taxon>Pseudomonadota</taxon>
        <taxon>Gammaproteobacteria</taxon>
        <taxon>Oceanospirillales</taxon>
        <taxon>Halomonadaceae</taxon>
        <taxon>Salinicola</taxon>
    </lineage>
</organism>
<evidence type="ECO:0000256" key="1">
    <source>
        <dbReference type="ARBA" id="ARBA00022676"/>
    </source>
</evidence>
<keyword evidence="1" id="KW-0328">Glycosyltransferase</keyword>
<dbReference type="Pfam" id="PF01075">
    <property type="entry name" value="Glyco_transf_9"/>
    <property type="match status" value="1"/>
</dbReference>
<gene>
    <name evidence="3" type="ORF">BTW07_04730</name>
</gene>
<dbReference type="InterPro" id="IPR002201">
    <property type="entry name" value="Glyco_trans_9"/>
</dbReference>
<dbReference type="Proteomes" id="UP000186878">
    <property type="component" value="Unassembled WGS sequence"/>
</dbReference>
<evidence type="ECO:0000313" key="4">
    <source>
        <dbReference type="Proteomes" id="UP000186878"/>
    </source>
</evidence>
<dbReference type="Gene3D" id="3.40.50.2000">
    <property type="entry name" value="Glycogen Phosphorylase B"/>
    <property type="match status" value="2"/>
</dbReference>
<sequence length="350" mass="40468">MSFLKNAVRLKKEFFRAFKLRLMVSKYYARDKEIDYKNINKVLLLRLDDKIGDMIVASGVIRFFAERNVKVYLLTGPLCADLLAHSEYVEKVFIYKRRESLKPLQQECFDVVIDFDDVVTYERCRLVHKLSAKHSVGFNKGDLPIYRKSIEFLDPSRHITERHRSVLRLFASEEHDYRYHLPIHPDAVARVDALVSSLTYKRLIAINPLTGSKDKDLSADQVQQLVYHIKRHHPQDLVVLIGMESKISAMGIEKIVYVEGSTVRTAVEIVRRADVIVSPDTSIVHMCNAFNKPLLAIYNKRKLKDTGLVGYEIWAPNYARARQLVVESEQVSQLSNENLQEEFDRLLSSV</sequence>
<reference evidence="3 4" key="1">
    <citation type="submission" date="2016-12" db="EMBL/GenBank/DDBJ databases">
        <title>Draft genome sequences of strains Salinicola socius SMB35, Salinicola sp. MH3R3-1 and Chromohalobacter sp. SMB17 from the Verkhnekamsk potash mining region of Russia.</title>
        <authorList>
            <person name="Mavrodi D.V."/>
            <person name="Olsson B.E."/>
            <person name="Korsakova E.S."/>
            <person name="Pyankova A."/>
            <person name="Mavrodi O.V."/>
            <person name="Plotnikova E.G."/>
        </authorList>
    </citation>
    <scope>NUCLEOTIDE SEQUENCE [LARGE SCALE GENOMIC DNA]</scope>
    <source>
        <strain evidence="3 4">SMB35</strain>
    </source>
</reference>
<evidence type="ECO:0008006" key="5">
    <source>
        <dbReference type="Google" id="ProtNLM"/>
    </source>
</evidence>
<evidence type="ECO:0000313" key="3">
    <source>
        <dbReference type="EMBL" id="OLO05438.1"/>
    </source>
</evidence>